<evidence type="ECO:0000256" key="1">
    <source>
        <dbReference type="SAM" id="MobiDB-lite"/>
    </source>
</evidence>
<protein>
    <recommendedName>
        <fullName evidence="4">F-box domain-containing protein</fullName>
    </recommendedName>
</protein>
<feature type="compositionally biased region" description="Basic and acidic residues" evidence="1">
    <location>
        <begin position="12"/>
        <end position="22"/>
    </location>
</feature>
<reference evidence="2" key="1">
    <citation type="submission" date="2020-11" db="EMBL/GenBank/DDBJ databases">
        <title>Chlorella ohadii genome sequencing and assembly.</title>
        <authorList>
            <person name="Murik O."/>
            <person name="Treves H."/>
            <person name="Kedem I."/>
            <person name="Shotland Y."/>
            <person name="Kaplan A."/>
        </authorList>
    </citation>
    <scope>NUCLEOTIDE SEQUENCE</scope>
    <source>
        <strain evidence="2">1</strain>
    </source>
</reference>
<proteinExistence type="predicted"/>
<dbReference type="AlphaFoldDB" id="A0AAD5DKU3"/>
<evidence type="ECO:0000313" key="3">
    <source>
        <dbReference type="Proteomes" id="UP001205105"/>
    </source>
</evidence>
<keyword evidence="3" id="KW-1185">Reference proteome</keyword>
<gene>
    <name evidence="2" type="ORF">COHA_006415</name>
</gene>
<sequence length="540" mass="59831">MEGQGCAQAEATEEHTTTSADLRELPPDLLHRIFAAVFPPPDQPAPLLDLFQQHASLQLTCKAWAAALERGQYQASRQWVCWRVHAAACRYICMQSQQLPPLLCPAGMSAAPELMAGPIGTVSVLGAHQITWYMVRHTTTSFPCPRQVSVEACLPSRGSHAWLQRYAAALYFEAPVSSEADYTSPLPQATFGVIHRCIRNEDAAGTCAANFRWLRRLNGAPKPHGYWVAGPQPPSAASADDILEWAMDMHDSCRLGHDSLMALLSQRVRSMHELSRQYDCTDPEMAQIVFPIAKLVPIRRMLPACRSLKTLCLDYHPFARNYIHNFDARAVVAKLTQLETLALIGWGGFDLDSLPRSLRTLVVRGFGFPVCEMEGPVLSSASEFNIPEECRLESAAVVGYRTGLLPDLARWEPEEDEAMEGFEVDLPRMWRSCRELLVDAEVLCLEGTCWGTPVLVSTAGLAKLPAELLRQYGLAVRKLRPTRPQESSAIRTCCRLSDLLAYGSPRQMLPHGNSFMASFSSSYDPQHSGPAQPARETSRT</sequence>
<feature type="region of interest" description="Disordered" evidence="1">
    <location>
        <begin position="520"/>
        <end position="540"/>
    </location>
</feature>
<dbReference type="EMBL" id="JADXDR010000092">
    <property type="protein sequence ID" value="KAI7839852.1"/>
    <property type="molecule type" value="Genomic_DNA"/>
</dbReference>
<organism evidence="2 3">
    <name type="scientific">Chlorella ohadii</name>
    <dbReference type="NCBI Taxonomy" id="2649997"/>
    <lineage>
        <taxon>Eukaryota</taxon>
        <taxon>Viridiplantae</taxon>
        <taxon>Chlorophyta</taxon>
        <taxon>core chlorophytes</taxon>
        <taxon>Trebouxiophyceae</taxon>
        <taxon>Chlorellales</taxon>
        <taxon>Chlorellaceae</taxon>
        <taxon>Chlorella clade</taxon>
        <taxon>Chlorella</taxon>
    </lineage>
</organism>
<feature type="region of interest" description="Disordered" evidence="1">
    <location>
        <begin position="1"/>
        <end position="22"/>
    </location>
</feature>
<evidence type="ECO:0000313" key="2">
    <source>
        <dbReference type="EMBL" id="KAI7839852.1"/>
    </source>
</evidence>
<dbReference type="Proteomes" id="UP001205105">
    <property type="component" value="Unassembled WGS sequence"/>
</dbReference>
<evidence type="ECO:0008006" key="4">
    <source>
        <dbReference type="Google" id="ProtNLM"/>
    </source>
</evidence>
<accession>A0AAD5DKU3</accession>
<name>A0AAD5DKU3_9CHLO</name>
<comment type="caution">
    <text evidence="2">The sequence shown here is derived from an EMBL/GenBank/DDBJ whole genome shotgun (WGS) entry which is preliminary data.</text>
</comment>